<dbReference type="InterPro" id="IPR014917">
    <property type="entry name" value="DUF1800"/>
</dbReference>
<dbReference type="KEGG" id="mey:TM49_16735"/>
<dbReference type="HOGENOM" id="CLU_026001_0_1_5"/>
<gene>
    <name evidence="1" type="ORF">TM49_16735</name>
</gene>
<dbReference type="Proteomes" id="UP000032611">
    <property type="component" value="Chromosome"/>
</dbReference>
<dbReference type="AlphaFoldDB" id="A0A0D5LUD3"/>
<organism evidence="1 2">
    <name type="scientific">Martelella endophytica</name>
    <dbReference type="NCBI Taxonomy" id="1486262"/>
    <lineage>
        <taxon>Bacteria</taxon>
        <taxon>Pseudomonadati</taxon>
        <taxon>Pseudomonadota</taxon>
        <taxon>Alphaproteobacteria</taxon>
        <taxon>Hyphomicrobiales</taxon>
        <taxon>Aurantimonadaceae</taxon>
        <taxon>Martelella</taxon>
    </lineage>
</organism>
<keyword evidence="2" id="KW-1185">Reference proteome</keyword>
<evidence type="ECO:0000313" key="2">
    <source>
        <dbReference type="Proteomes" id="UP000032611"/>
    </source>
</evidence>
<dbReference type="STRING" id="1486262.TM49_16735"/>
<evidence type="ECO:0000313" key="1">
    <source>
        <dbReference type="EMBL" id="AJY46958.1"/>
    </source>
</evidence>
<reference evidence="1 2" key="1">
    <citation type="journal article" date="2015" name="Genome Announc.">
        <title>Complete genome sequence of Martelella endophytica YC6887, which has antifungal activity associated with a halophyte.</title>
        <authorList>
            <person name="Khan A."/>
            <person name="Khan H."/>
            <person name="Chung E.J."/>
            <person name="Hossain M.T."/>
            <person name="Chung Y.R."/>
        </authorList>
    </citation>
    <scope>NUCLEOTIDE SEQUENCE [LARGE SCALE GENOMIC DNA]</scope>
    <source>
        <strain evidence="1">YC6887</strain>
    </source>
</reference>
<sequence length="458" mass="50450">MISSQTAISAVRFGYGLRPGETAPDDPAGVENALRQATKGAPGFPVEGIEARRQHAIDYFSERSAISKAYEGEARMAEMKKLRQSAAKAFQADQIARIAQAAASPYGFDERLASFWTDHFSVSFRKTDDMRLMTPLYEAEAIRPNMTSTFGALLTEATLHPAMITYLDQFRSVGPHSVRAERNKKLGLNENHGRELLELHTVGAGSGYTQTDVRQASYLLTGLTLDRPDAKTVFDAKRAEPGTFTILGKTYGGDTRQISDVDDFLNDLAVRPETARYISTKLASYFIDEDAPEDVVAAMEETWKRTDGDLAAVYATMLEAPQAFTLAPCNVKQPFDYVVSCLRALNVDGRALTTDDKRGRGVNYTLNTLGQPVWDPPSPEGFEAGRASWVNGHQLAGRIVAARRLINWFADKEQEPQAFAEQALGPLLSDNTRTLVKRAPNRVSAMTLVLASPEFNLR</sequence>
<protein>
    <submittedName>
        <fullName evidence="1">Uncharacterized protein</fullName>
    </submittedName>
</protein>
<name>A0A0D5LUD3_MAREN</name>
<dbReference type="EMBL" id="CP010803">
    <property type="protein sequence ID" value="AJY46958.1"/>
    <property type="molecule type" value="Genomic_DNA"/>
</dbReference>
<dbReference type="OrthoDB" id="9772295at2"/>
<dbReference type="Pfam" id="PF08811">
    <property type="entry name" value="DUF1800"/>
    <property type="match status" value="1"/>
</dbReference>
<accession>A0A0D5LUD3</accession>
<dbReference type="PATRIC" id="fig|1486262.3.peg.3461"/>
<proteinExistence type="predicted"/>
<dbReference type="RefSeq" id="WP_045682956.1">
    <property type="nucleotide sequence ID" value="NZ_CP010803.1"/>
</dbReference>